<evidence type="ECO:0000256" key="1">
    <source>
        <dbReference type="ARBA" id="ARBA00005634"/>
    </source>
</evidence>
<dbReference type="SUPFAM" id="SSF52025">
    <property type="entry name" value="PA domain"/>
    <property type="match status" value="1"/>
</dbReference>
<dbReference type="PANTHER" id="PTHR10404">
    <property type="entry name" value="N-ACETYLATED-ALPHA-LINKED ACIDIC DIPEPTIDASE"/>
    <property type="match status" value="1"/>
</dbReference>
<reference evidence="3" key="1">
    <citation type="journal article" date="2020" name="mSystems">
        <title>Genome- and Community-Level Interaction Insights into Carbon Utilization and Element Cycling Functions of Hydrothermarchaeota in Hydrothermal Sediment.</title>
        <authorList>
            <person name="Zhou Z."/>
            <person name="Liu Y."/>
            <person name="Xu W."/>
            <person name="Pan J."/>
            <person name="Luo Z.H."/>
            <person name="Li M."/>
        </authorList>
    </citation>
    <scope>NUCLEOTIDE SEQUENCE [LARGE SCALE GENOMIC DNA]</scope>
    <source>
        <strain evidence="3">SpSt-210</strain>
    </source>
</reference>
<comment type="caution">
    <text evidence="3">The sequence shown here is derived from an EMBL/GenBank/DDBJ whole genome shotgun (WGS) entry which is preliminary data.</text>
</comment>
<gene>
    <name evidence="3" type="ORF">ENP34_13360</name>
</gene>
<dbReference type="InterPro" id="IPR036757">
    <property type="entry name" value="TFR-like_dimer_dom_sf"/>
</dbReference>
<dbReference type="Pfam" id="PF04389">
    <property type="entry name" value="Peptidase_M28"/>
    <property type="match status" value="1"/>
</dbReference>
<name>A0A831TKK8_9BACT</name>
<dbReference type="InterPro" id="IPR039373">
    <property type="entry name" value="Peptidase_M28B"/>
</dbReference>
<sequence length="593" mass="66428">MNWRPPMNFENVLADLSPDRAWADLEHITREFPSRLAGTENARRMAEYARDELRAAGLDARLEEFLGLVSFPEPALVRVVSPVQRDIDAFTLGHSASTDGVEGELVYVGSGAESEYEGKDVRGKVTLSELSYSPARHEKAYIAWKRGSLAQIMMNWGDENNTAVPFGSMKSAWGNPTPETLEAEVPQLPCVGIARTDGLWLKRLWEQGPVRVWLRARAENGWRKLTMTAAELDTGPDREFVLLGGHMDSWFGPQATDNAAGDACILELARVFGQHRDRLQRGLAVGLWMGHETGTMVSSTRFADTNWDRLRARCVAYIQIDQPAMTGASVWNLHSTDEAQTFIIRATREVTGDMPLRWHRQAKTGDMSFFGVGLPSLAGEMSFTDEEIRRTALATLGWWHHSIHNTLDKVDRNLLGLHLRVYARWLWELLTEPVLPFEYGPVADRLLRRLTELAATRVPGIDLDGLVERAHRFKTLAERFDAQAQAWRPRLRGDQAGADAAGLLNGTMMRLARVLIPVASTVVGPYGQDRYGHSWQTQVIPALVAYSKLANLDPDSEAYQVWWVAAIRARNRVADALEQSVDIVQQALDRLDS</sequence>
<dbReference type="SUPFAM" id="SSF53187">
    <property type="entry name" value="Zn-dependent exopeptidases"/>
    <property type="match status" value="1"/>
</dbReference>
<proteinExistence type="inferred from homology"/>
<accession>A0A831TKK8</accession>
<dbReference type="Gene3D" id="3.40.630.10">
    <property type="entry name" value="Zn peptidases"/>
    <property type="match status" value="1"/>
</dbReference>
<dbReference type="PANTHER" id="PTHR10404:SF46">
    <property type="entry name" value="VACUOLAR PROTEIN SORTING-ASSOCIATED PROTEIN 70"/>
    <property type="match status" value="1"/>
</dbReference>
<dbReference type="EMBL" id="DSIY01000308">
    <property type="protein sequence ID" value="HEG92403.1"/>
    <property type="molecule type" value="Genomic_DNA"/>
</dbReference>
<dbReference type="AlphaFoldDB" id="A0A831TKK8"/>
<feature type="domain" description="Peptidase M28" evidence="2">
    <location>
        <begin position="232"/>
        <end position="343"/>
    </location>
</feature>
<evidence type="ECO:0000313" key="3">
    <source>
        <dbReference type="EMBL" id="HEG92403.1"/>
    </source>
</evidence>
<dbReference type="InterPro" id="IPR046450">
    <property type="entry name" value="PA_dom_sf"/>
</dbReference>
<dbReference type="SUPFAM" id="SSF47672">
    <property type="entry name" value="Transferrin receptor-like dimerisation domain"/>
    <property type="match status" value="1"/>
</dbReference>
<dbReference type="GO" id="GO:0004180">
    <property type="term" value="F:carboxypeptidase activity"/>
    <property type="evidence" value="ECO:0007669"/>
    <property type="project" value="TreeGrafter"/>
</dbReference>
<dbReference type="Gene3D" id="3.50.30.30">
    <property type="match status" value="1"/>
</dbReference>
<dbReference type="InterPro" id="IPR007484">
    <property type="entry name" value="Peptidase_M28"/>
</dbReference>
<organism evidence="3">
    <name type="scientific">Thermorudis peleae</name>
    <dbReference type="NCBI Taxonomy" id="1382356"/>
    <lineage>
        <taxon>Bacteria</taxon>
        <taxon>Pseudomonadati</taxon>
        <taxon>Thermomicrobiota</taxon>
        <taxon>Thermomicrobia</taxon>
        <taxon>Thermomicrobia incertae sedis</taxon>
        <taxon>Thermorudis</taxon>
    </lineage>
</organism>
<protein>
    <submittedName>
        <fullName evidence="3">M28 family peptidase</fullName>
    </submittedName>
</protein>
<comment type="similarity">
    <text evidence="1">Belongs to the peptidase M28 family. M28B subfamily.</text>
</comment>
<evidence type="ECO:0000259" key="2">
    <source>
        <dbReference type="Pfam" id="PF04389"/>
    </source>
</evidence>